<accession>A0A0N4VL72</accession>
<name>A0A0N4VL72_ENTVE</name>
<dbReference type="WBParaSite" id="EVEC_0001162501-mRNA-1">
    <property type="protein sequence ID" value="EVEC_0001162501-mRNA-1"/>
    <property type="gene ID" value="EVEC_0001162501"/>
</dbReference>
<dbReference type="EMBL" id="UXUI01011339">
    <property type="protein sequence ID" value="VDD96167.1"/>
    <property type="molecule type" value="Genomic_DNA"/>
</dbReference>
<dbReference type="PROSITE" id="PS50250">
    <property type="entry name" value="PCI"/>
    <property type="match status" value="1"/>
</dbReference>
<evidence type="ECO:0000313" key="6">
    <source>
        <dbReference type="WBParaSite" id="EVEC_0001162501-mRNA-1"/>
    </source>
</evidence>
<dbReference type="InterPro" id="IPR045237">
    <property type="entry name" value="COPS7/eIF3m"/>
</dbReference>
<dbReference type="PANTHER" id="PTHR15350:SF5">
    <property type="entry name" value="COP9 SIGNALOSOME COMPLEX SUBUNIT 7"/>
    <property type="match status" value="1"/>
</dbReference>
<keyword evidence="5" id="KW-1185">Reference proteome</keyword>
<feature type="domain" description="PCI" evidence="3">
    <location>
        <begin position="1"/>
        <end position="150"/>
    </location>
</feature>
<dbReference type="AlphaFoldDB" id="A0A0N4VL72"/>
<sequence>MESCLAAIRTATNNDDIVKIIYNAVESPDLYTFSEILAENAVKGLLNHPEFARFYHLLQLFAYGTYEQYLLEKEELPELTHAMILKLRQLTLVSMCVQHKQIPVKEAMNLLRLDSVLELQAIFIGAVYAGILQGKWNTEKETIEVQSWRSRDVQAEELNTMRLRLSRWIHYCSNAVEGLENIVTNAEKAIADAEANELKALNYFS</sequence>
<dbReference type="InterPro" id="IPR000717">
    <property type="entry name" value="PCI_dom"/>
</dbReference>
<evidence type="ECO:0000259" key="3">
    <source>
        <dbReference type="PROSITE" id="PS50250"/>
    </source>
</evidence>
<proteinExistence type="inferred from homology"/>
<dbReference type="GO" id="GO:0008180">
    <property type="term" value="C:COP9 signalosome"/>
    <property type="evidence" value="ECO:0007669"/>
    <property type="project" value="UniProtKB-KW"/>
</dbReference>
<gene>
    <name evidence="4" type="ORF">EVEC_LOCUS10918</name>
</gene>
<dbReference type="STRING" id="51028.A0A0N4VL72"/>
<protein>
    <submittedName>
        <fullName evidence="6">PCI domain-containing protein</fullName>
    </submittedName>
</protein>
<organism evidence="6">
    <name type="scientific">Enterobius vermicularis</name>
    <name type="common">Human pinworm</name>
    <dbReference type="NCBI Taxonomy" id="51028"/>
    <lineage>
        <taxon>Eukaryota</taxon>
        <taxon>Metazoa</taxon>
        <taxon>Ecdysozoa</taxon>
        <taxon>Nematoda</taxon>
        <taxon>Chromadorea</taxon>
        <taxon>Rhabditida</taxon>
        <taxon>Spirurina</taxon>
        <taxon>Oxyuridomorpha</taxon>
        <taxon>Oxyuroidea</taxon>
        <taxon>Oxyuridae</taxon>
        <taxon>Enterobius</taxon>
    </lineage>
</organism>
<evidence type="ECO:0000313" key="5">
    <source>
        <dbReference type="Proteomes" id="UP000274131"/>
    </source>
</evidence>
<dbReference type="Pfam" id="PF01399">
    <property type="entry name" value="PCI"/>
    <property type="match status" value="1"/>
</dbReference>
<dbReference type="Proteomes" id="UP000274131">
    <property type="component" value="Unassembled WGS sequence"/>
</dbReference>
<dbReference type="OrthoDB" id="10265275at2759"/>
<comment type="similarity">
    <text evidence="1">Belongs to the CSN7/EIF3M family. CSN7 subfamily.</text>
</comment>
<reference evidence="6" key="1">
    <citation type="submission" date="2017-02" db="UniProtKB">
        <authorList>
            <consortium name="WormBaseParasite"/>
        </authorList>
    </citation>
    <scope>IDENTIFICATION</scope>
</reference>
<evidence type="ECO:0000313" key="4">
    <source>
        <dbReference type="EMBL" id="VDD96167.1"/>
    </source>
</evidence>
<evidence type="ECO:0000256" key="2">
    <source>
        <dbReference type="ARBA" id="ARBA00022790"/>
    </source>
</evidence>
<dbReference type="PANTHER" id="PTHR15350">
    <property type="entry name" value="COP9 SIGNALOSOME COMPLEX SUBUNIT 7/DENDRITIC CELL PROTEIN GA17"/>
    <property type="match status" value="1"/>
</dbReference>
<evidence type="ECO:0000256" key="1">
    <source>
        <dbReference type="ARBA" id="ARBA00008482"/>
    </source>
</evidence>
<keyword evidence="2" id="KW-0736">Signalosome</keyword>
<reference evidence="4 5" key="2">
    <citation type="submission" date="2018-10" db="EMBL/GenBank/DDBJ databases">
        <authorList>
            <consortium name="Pathogen Informatics"/>
        </authorList>
    </citation>
    <scope>NUCLEOTIDE SEQUENCE [LARGE SCALE GENOMIC DNA]</scope>
</reference>